<name>A0ABP7SVT9_9BACT</name>
<evidence type="ECO:0000256" key="1">
    <source>
        <dbReference type="ARBA" id="ARBA00023125"/>
    </source>
</evidence>
<gene>
    <name evidence="4" type="ORF">GCM10022408_33540</name>
</gene>
<proteinExistence type="inferred from homology"/>
<keyword evidence="5" id="KW-1185">Reference proteome</keyword>
<comment type="caution">
    <text evidence="4">The sequence shown here is derived from an EMBL/GenBank/DDBJ whole genome shotgun (WGS) entry which is preliminary data.</text>
</comment>
<accession>A0ABP7SVT9</accession>
<comment type="caution">
    <text evidence="2">Lacks conserved residue(s) required for the propagation of feature annotation.</text>
</comment>
<dbReference type="Proteomes" id="UP001500567">
    <property type="component" value="Unassembled WGS sequence"/>
</dbReference>
<dbReference type="CDD" id="cd04496">
    <property type="entry name" value="SSB_OBF"/>
    <property type="match status" value="1"/>
</dbReference>
<dbReference type="InterPro" id="IPR000424">
    <property type="entry name" value="Primosome_PriB/ssb"/>
</dbReference>
<dbReference type="Pfam" id="PF00436">
    <property type="entry name" value="SSB"/>
    <property type="match status" value="1"/>
</dbReference>
<dbReference type="HAMAP" id="MF_00984">
    <property type="entry name" value="SSB"/>
    <property type="match status" value="1"/>
</dbReference>
<evidence type="ECO:0000256" key="3">
    <source>
        <dbReference type="PIRNR" id="PIRNR002070"/>
    </source>
</evidence>
<comment type="subunit">
    <text evidence="2">Homotetramer.</text>
</comment>
<dbReference type="PROSITE" id="PS50935">
    <property type="entry name" value="SSB"/>
    <property type="match status" value="1"/>
</dbReference>
<organism evidence="4 5">
    <name type="scientific">Hymenobacter fastidiosus</name>
    <dbReference type="NCBI Taxonomy" id="486264"/>
    <lineage>
        <taxon>Bacteria</taxon>
        <taxon>Pseudomonadati</taxon>
        <taxon>Bacteroidota</taxon>
        <taxon>Cytophagia</taxon>
        <taxon>Cytophagales</taxon>
        <taxon>Hymenobacteraceae</taxon>
        <taxon>Hymenobacter</taxon>
    </lineage>
</organism>
<dbReference type="PANTHER" id="PTHR10302">
    <property type="entry name" value="SINGLE-STRANDED DNA-BINDING PROTEIN"/>
    <property type="match status" value="1"/>
</dbReference>
<dbReference type="NCBIfam" id="TIGR00621">
    <property type="entry name" value="ssb"/>
    <property type="match status" value="1"/>
</dbReference>
<evidence type="ECO:0000313" key="4">
    <source>
        <dbReference type="EMBL" id="GAA4017290.1"/>
    </source>
</evidence>
<dbReference type="Gene3D" id="2.40.50.140">
    <property type="entry name" value="Nucleic acid-binding proteins"/>
    <property type="match status" value="1"/>
</dbReference>
<keyword evidence="1 2" id="KW-0238">DNA-binding</keyword>
<dbReference type="InterPro" id="IPR012340">
    <property type="entry name" value="NA-bd_OB-fold"/>
</dbReference>
<dbReference type="PIRSF" id="PIRSF002070">
    <property type="entry name" value="SSB"/>
    <property type="match status" value="1"/>
</dbReference>
<dbReference type="PANTHER" id="PTHR10302:SF27">
    <property type="entry name" value="SINGLE-STRANDED DNA-BINDING PROTEIN"/>
    <property type="match status" value="1"/>
</dbReference>
<sequence>MRGLNKVTLIGNLGKDPEVQVLEGNVAVAKFSLATAETYRDKSGQPHTSTDWHSIVLWRGLAELAQAYLRKGSLIYLEGKLKARHYDDAAGVRHYVTEVVGEQLLLLDKKTGDALPPAT</sequence>
<evidence type="ECO:0000313" key="5">
    <source>
        <dbReference type="Proteomes" id="UP001500567"/>
    </source>
</evidence>
<dbReference type="SUPFAM" id="SSF50249">
    <property type="entry name" value="Nucleic acid-binding proteins"/>
    <property type="match status" value="1"/>
</dbReference>
<dbReference type="EMBL" id="BAABDJ010000038">
    <property type="protein sequence ID" value="GAA4017290.1"/>
    <property type="molecule type" value="Genomic_DNA"/>
</dbReference>
<evidence type="ECO:0000256" key="2">
    <source>
        <dbReference type="HAMAP-Rule" id="MF_00984"/>
    </source>
</evidence>
<dbReference type="InterPro" id="IPR011344">
    <property type="entry name" value="ssDNA-bd"/>
</dbReference>
<protein>
    <recommendedName>
        <fullName evidence="2 3">Single-stranded DNA-binding protein</fullName>
        <shortName evidence="2">SSB</shortName>
    </recommendedName>
</protein>
<dbReference type="RefSeq" id="WP_345074597.1">
    <property type="nucleotide sequence ID" value="NZ_BAABDJ010000038.1"/>
</dbReference>
<reference evidence="5" key="1">
    <citation type="journal article" date="2019" name="Int. J. Syst. Evol. Microbiol.">
        <title>The Global Catalogue of Microorganisms (GCM) 10K type strain sequencing project: providing services to taxonomists for standard genome sequencing and annotation.</title>
        <authorList>
            <consortium name="The Broad Institute Genomics Platform"/>
            <consortium name="The Broad Institute Genome Sequencing Center for Infectious Disease"/>
            <person name="Wu L."/>
            <person name="Ma J."/>
        </authorList>
    </citation>
    <scope>NUCLEOTIDE SEQUENCE [LARGE SCALE GENOMIC DNA]</scope>
    <source>
        <strain evidence="5">JCM 17224</strain>
    </source>
</reference>